<evidence type="ECO:0000313" key="4">
    <source>
        <dbReference type="Proteomes" id="UP000831390"/>
    </source>
</evidence>
<dbReference type="EMBL" id="CP094534">
    <property type="protein sequence ID" value="UOE32137.1"/>
    <property type="molecule type" value="Genomic_DNA"/>
</dbReference>
<evidence type="ECO:0000256" key="1">
    <source>
        <dbReference type="SAM" id="MobiDB-lite"/>
    </source>
</evidence>
<dbReference type="InterPro" id="IPR037053">
    <property type="entry name" value="Phage_tail_collar_dom_sf"/>
</dbReference>
<name>A0ABY4AZ11_9BACT</name>
<dbReference type="Pfam" id="PF07484">
    <property type="entry name" value="Collar"/>
    <property type="match status" value="1"/>
</dbReference>
<protein>
    <submittedName>
        <fullName evidence="3">Tail fiber protein</fullName>
    </submittedName>
</protein>
<keyword evidence="4" id="KW-1185">Reference proteome</keyword>
<gene>
    <name evidence="3" type="ORF">MTP16_13465</name>
</gene>
<sequence length="180" mass="18711">MENFLGELRLMSFPRAPKGWAFCQGQLLQINQNNALFSLIGTSFGGDGRTTFGLPDLRGRTLVGQGKAPSGTGYTMGQVNGQEQVALSGEQMPAHKHTLSATLNVGGDADTATPRDSYPATATDPANNAYTTGGTPVLMGAALGSPVLQAAGASQPHTNQQPYLTLNYAIALTGIFPSRG</sequence>
<accession>A0ABY4AZ11</accession>
<evidence type="ECO:0000313" key="3">
    <source>
        <dbReference type="EMBL" id="UOE32137.1"/>
    </source>
</evidence>
<feature type="region of interest" description="Disordered" evidence="1">
    <location>
        <begin position="104"/>
        <end position="129"/>
    </location>
</feature>
<dbReference type="SUPFAM" id="SSF88874">
    <property type="entry name" value="Receptor-binding domain of short tail fibre protein gp12"/>
    <property type="match status" value="1"/>
</dbReference>
<reference evidence="3 4" key="1">
    <citation type="submission" date="2022-03" db="EMBL/GenBank/DDBJ databases">
        <title>Hymenobactersp. isolated from the air.</title>
        <authorList>
            <person name="Won M."/>
            <person name="Kwon S.-W."/>
        </authorList>
    </citation>
    <scope>NUCLEOTIDE SEQUENCE [LARGE SCALE GENOMIC DNA]</scope>
    <source>
        <strain evidence="3 4">KACC 22596</strain>
    </source>
</reference>
<proteinExistence type="predicted"/>
<feature type="domain" description="Phage tail collar" evidence="2">
    <location>
        <begin position="6"/>
        <end position="61"/>
    </location>
</feature>
<dbReference type="Proteomes" id="UP000831390">
    <property type="component" value="Chromosome"/>
</dbReference>
<dbReference type="InterPro" id="IPR011083">
    <property type="entry name" value="Phage_tail_collar_dom"/>
</dbReference>
<organism evidence="3 4">
    <name type="scientific">Hymenobacter monticola</name>
    <dbReference type="NCBI Taxonomy" id="1705399"/>
    <lineage>
        <taxon>Bacteria</taxon>
        <taxon>Pseudomonadati</taxon>
        <taxon>Bacteroidota</taxon>
        <taxon>Cytophagia</taxon>
        <taxon>Cytophagales</taxon>
        <taxon>Hymenobacteraceae</taxon>
        <taxon>Hymenobacter</taxon>
    </lineage>
</organism>
<dbReference type="Gene3D" id="3.90.1340.10">
    <property type="entry name" value="Phage tail collar domain"/>
    <property type="match status" value="1"/>
</dbReference>
<dbReference type="RefSeq" id="WP_243509788.1">
    <property type="nucleotide sequence ID" value="NZ_CP094534.1"/>
</dbReference>
<evidence type="ECO:0000259" key="2">
    <source>
        <dbReference type="Pfam" id="PF07484"/>
    </source>
</evidence>